<dbReference type="CDD" id="cd09603">
    <property type="entry name" value="M1_APN_like"/>
    <property type="match status" value="1"/>
</dbReference>
<comment type="cofactor">
    <cofactor evidence="2">
        <name>Zn(2+)</name>
        <dbReference type="ChEBI" id="CHEBI:29105"/>
    </cofactor>
</comment>
<dbReference type="PANTHER" id="PTHR45726">
    <property type="entry name" value="LEUKOTRIENE A-4 HYDROLASE"/>
    <property type="match status" value="1"/>
</dbReference>
<dbReference type="InterPro" id="IPR014782">
    <property type="entry name" value="Peptidase_M1_dom"/>
</dbReference>
<evidence type="ECO:0000256" key="8">
    <source>
        <dbReference type="ARBA" id="ARBA00022670"/>
    </source>
</evidence>
<dbReference type="SUPFAM" id="SSF63737">
    <property type="entry name" value="Leukotriene A4 hydrolase N-terminal domain"/>
    <property type="match status" value="1"/>
</dbReference>
<evidence type="ECO:0000256" key="4">
    <source>
        <dbReference type="ARBA" id="ARBA00010136"/>
    </source>
</evidence>
<dbReference type="Gene3D" id="1.10.390.10">
    <property type="entry name" value="Neutral Protease Domain 2"/>
    <property type="match status" value="1"/>
</dbReference>
<keyword evidence="10 17" id="KW-0378">Hydrolase</keyword>
<dbReference type="Proteomes" id="UP001596380">
    <property type="component" value="Unassembled WGS sequence"/>
</dbReference>
<evidence type="ECO:0000259" key="15">
    <source>
        <dbReference type="Pfam" id="PF01433"/>
    </source>
</evidence>
<evidence type="ECO:0000313" key="17">
    <source>
        <dbReference type="EMBL" id="MFC6885617.1"/>
    </source>
</evidence>
<comment type="subcellular location">
    <subcellularLocation>
        <location evidence="3">Cytoplasm</location>
    </subcellularLocation>
</comment>
<keyword evidence="12" id="KW-0482">Metalloprotease</keyword>
<evidence type="ECO:0000256" key="14">
    <source>
        <dbReference type="ARBA" id="ARBA00031533"/>
    </source>
</evidence>
<evidence type="ECO:0000256" key="10">
    <source>
        <dbReference type="ARBA" id="ARBA00022801"/>
    </source>
</evidence>
<evidence type="ECO:0000256" key="11">
    <source>
        <dbReference type="ARBA" id="ARBA00022833"/>
    </source>
</evidence>
<dbReference type="InterPro" id="IPR045357">
    <property type="entry name" value="Aminopeptidase_N-like_N"/>
</dbReference>
<feature type="domain" description="Aminopeptidase N-like N-terminal" evidence="16">
    <location>
        <begin position="19"/>
        <end position="189"/>
    </location>
</feature>
<evidence type="ECO:0000256" key="3">
    <source>
        <dbReference type="ARBA" id="ARBA00004496"/>
    </source>
</evidence>
<reference evidence="18" key="1">
    <citation type="journal article" date="2019" name="Int. J. Syst. Evol. Microbiol.">
        <title>The Global Catalogue of Microorganisms (GCM) 10K type strain sequencing project: providing services to taxonomists for standard genome sequencing and annotation.</title>
        <authorList>
            <consortium name="The Broad Institute Genomics Platform"/>
            <consortium name="The Broad Institute Genome Sequencing Center for Infectious Disease"/>
            <person name="Wu L."/>
            <person name="Ma J."/>
        </authorList>
    </citation>
    <scope>NUCLEOTIDE SEQUENCE [LARGE SCALE GENOMIC DNA]</scope>
    <source>
        <strain evidence="18">JCM 3369</strain>
    </source>
</reference>
<feature type="domain" description="Peptidase M1 membrane alanine aminopeptidase" evidence="15">
    <location>
        <begin position="224"/>
        <end position="418"/>
    </location>
</feature>
<dbReference type="InterPro" id="IPR034015">
    <property type="entry name" value="M1_LTA4H"/>
</dbReference>
<evidence type="ECO:0000256" key="5">
    <source>
        <dbReference type="ARBA" id="ARBA00012564"/>
    </source>
</evidence>
<evidence type="ECO:0000256" key="1">
    <source>
        <dbReference type="ARBA" id="ARBA00000098"/>
    </source>
</evidence>
<name>A0ABW2CUW3_9ACTN</name>
<keyword evidence="9" id="KW-0479">Metal-binding</keyword>
<keyword evidence="7" id="KW-0963">Cytoplasm</keyword>
<dbReference type="PRINTS" id="PR00756">
    <property type="entry name" value="ALADIPTASE"/>
</dbReference>
<evidence type="ECO:0000256" key="13">
    <source>
        <dbReference type="ARBA" id="ARBA00029811"/>
    </source>
</evidence>
<organism evidence="17 18">
    <name type="scientific">Actinomadura yumaensis</name>
    <dbReference type="NCBI Taxonomy" id="111807"/>
    <lineage>
        <taxon>Bacteria</taxon>
        <taxon>Bacillati</taxon>
        <taxon>Actinomycetota</taxon>
        <taxon>Actinomycetes</taxon>
        <taxon>Streptosporangiales</taxon>
        <taxon>Thermomonosporaceae</taxon>
        <taxon>Actinomadura</taxon>
    </lineage>
</organism>
<keyword evidence="11" id="KW-0862">Zinc</keyword>
<dbReference type="PANTHER" id="PTHR45726:SF3">
    <property type="entry name" value="LEUKOTRIENE A-4 HYDROLASE"/>
    <property type="match status" value="1"/>
</dbReference>
<evidence type="ECO:0000256" key="12">
    <source>
        <dbReference type="ARBA" id="ARBA00023049"/>
    </source>
</evidence>
<evidence type="ECO:0000313" key="18">
    <source>
        <dbReference type="Proteomes" id="UP001596380"/>
    </source>
</evidence>
<dbReference type="EMBL" id="JBHSXS010000040">
    <property type="protein sequence ID" value="MFC6885617.1"/>
    <property type="molecule type" value="Genomic_DNA"/>
</dbReference>
<evidence type="ECO:0000256" key="9">
    <source>
        <dbReference type="ARBA" id="ARBA00022723"/>
    </source>
</evidence>
<keyword evidence="17" id="KW-0031">Aminopeptidase</keyword>
<dbReference type="EC" id="3.4.11.2" evidence="5"/>
<dbReference type="Pfam" id="PF01433">
    <property type="entry name" value="Peptidase_M1"/>
    <property type="match status" value="1"/>
</dbReference>
<evidence type="ECO:0000256" key="2">
    <source>
        <dbReference type="ARBA" id="ARBA00001947"/>
    </source>
</evidence>
<dbReference type="InterPro" id="IPR027268">
    <property type="entry name" value="Peptidase_M4/M1_CTD_sf"/>
</dbReference>
<dbReference type="Pfam" id="PF17900">
    <property type="entry name" value="Peptidase_M1_N"/>
    <property type="match status" value="1"/>
</dbReference>
<comment type="similarity">
    <text evidence="4">Belongs to the peptidase M1 family.</text>
</comment>
<dbReference type="InterPro" id="IPR001930">
    <property type="entry name" value="Peptidase_M1"/>
</dbReference>
<comment type="catalytic activity">
    <reaction evidence="1">
        <text>Release of an N-terminal amino acid, Xaa-|-Yaa- from a peptide, amide or arylamide. Xaa is preferably Ala, but may be most amino acids including Pro (slow action). When a terminal hydrophobic residue is followed by a prolyl residue, the two may be released as an intact Xaa-Pro dipeptide.</text>
        <dbReference type="EC" id="3.4.11.2"/>
    </reaction>
</comment>
<keyword evidence="18" id="KW-1185">Reference proteome</keyword>
<gene>
    <name evidence="17" type="ORF">ACFQKB_38070</name>
</gene>
<accession>A0ABW2CUW3</accession>
<dbReference type="GO" id="GO:0004177">
    <property type="term" value="F:aminopeptidase activity"/>
    <property type="evidence" value="ECO:0007669"/>
    <property type="project" value="UniProtKB-KW"/>
</dbReference>
<proteinExistence type="inferred from homology"/>
<dbReference type="InterPro" id="IPR042097">
    <property type="entry name" value="Aminopeptidase_N-like_N_sf"/>
</dbReference>
<dbReference type="Gene3D" id="2.60.40.1730">
    <property type="entry name" value="tricorn interacting facor f3 domain"/>
    <property type="match status" value="1"/>
</dbReference>
<protein>
    <recommendedName>
        <fullName evidence="6">Aminopeptidase N</fullName>
        <ecNumber evidence="5">3.4.11.2</ecNumber>
    </recommendedName>
    <alternativeName>
        <fullName evidence="13">Alanine aminopeptidase</fullName>
    </alternativeName>
    <alternativeName>
        <fullName evidence="14">Lysyl aminopeptidase</fullName>
    </alternativeName>
</protein>
<evidence type="ECO:0000256" key="6">
    <source>
        <dbReference type="ARBA" id="ARBA00015611"/>
    </source>
</evidence>
<dbReference type="RefSeq" id="WP_160825731.1">
    <property type="nucleotide sequence ID" value="NZ_JBHSXE010000001.1"/>
</dbReference>
<comment type="caution">
    <text evidence="17">The sequence shown here is derived from an EMBL/GenBank/DDBJ whole genome shotgun (WGS) entry which is preliminary data.</text>
</comment>
<evidence type="ECO:0000259" key="16">
    <source>
        <dbReference type="Pfam" id="PF17900"/>
    </source>
</evidence>
<sequence>MSERDGYFPGHGEDGYRAETYDLALEYRVGPNRLAGTARVDAVADRRLDRFALDLGPFRVARVLVDGRPARFRHRHGKLTVAPAAPVRQDDPFTVEVRYSGNPRPVSSPWGGLGWEQLTDGSLVAAQPTGAPSWFPCNDRADHKSRYRIAVTTASAYHVAANGRLLDRAATGATTTWRYAQDEPMAPYLASVQIGRYARTDLAGPVPQRLLYPAGAEESVRYDFGRQDRMLAAFADLFGPYPFGAYTVVVTADDLEIPVEAQGMSVFGANHVDGRRGEERLVAHELAHQWFGNSLTLARWRDIWLHEGFASYAEWLWSEASGGEPAAGHARRWHARLAGQDQDLVLADPGARGVFDDRVYKRGAVALHALRTVLGDARFFPMLREWTAEHRHGTVTTEEFTAHAARSGPGLDAFFDAWLYRPALPDLP</sequence>
<keyword evidence="8" id="KW-0645">Protease</keyword>
<evidence type="ECO:0000256" key="7">
    <source>
        <dbReference type="ARBA" id="ARBA00022490"/>
    </source>
</evidence>
<dbReference type="SUPFAM" id="SSF55486">
    <property type="entry name" value="Metalloproteases ('zincins'), catalytic domain"/>
    <property type="match status" value="1"/>
</dbReference>